<evidence type="ECO:0000256" key="7">
    <source>
        <dbReference type="SAM" id="SignalP"/>
    </source>
</evidence>
<evidence type="ECO:0000259" key="8">
    <source>
        <dbReference type="Pfam" id="PF03067"/>
    </source>
</evidence>
<dbReference type="PANTHER" id="PTHR36575">
    <property type="entry name" value="BINDING PROTEIN, PUTATIVE (AFU_ORTHOLOGUE AFUA_1G14430)-RELATED"/>
    <property type="match status" value="1"/>
</dbReference>
<dbReference type="Pfam" id="PF03067">
    <property type="entry name" value="LPMO_10"/>
    <property type="match status" value="1"/>
</dbReference>
<keyword evidence="9" id="KW-1185">Reference proteome</keyword>
<dbReference type="RefSeq" id="XP_013785471.1">
    <property type="nucleotide sequence ID" value="XM_013930017.1"/>
</dbReference>
<dbReference type="InterPro" id="IPR004302">
    <property type="entry name" value="Cellulose/chitin-bd_N"/>
</dbReference>
<keyword evidence="3" id="KW-0186">Copper</keyword>
<keyword evidence="2" id="KW-0479">Metal-binding</keyword>
<organism evidence="9 10">
    <name type="scientific">Limulus polyphemus</name>
    <name type="common">Atlantic horseshoe crab</name>
    <dbReference type="NCBI Taxonomy" id="6850"/>
    <lineage>
        <taxon>Eukaryota</taxon>
        <taxon>Metazoa</taxon>
        <taxon>Ecdysozoa</taxon>
        <taxon>Arthropoda</taxon>
        <taxon>Chelicerata</taxon>
        <taxon>Merostomata</taxon>
        <taxon>Xiphosura</taxon>
        <taxon>Limulidae</taxon>
        <taxon>Limulus</taxon>
    </lineage>
</organism>
<evidence type="ECO:0000256" key="4">
    <source>
        <dbReference type="ARBA" id="ARBA00023157"/>
    </source>
</evidence>
<comment type="similarity">
    <text evidence="6">Belongs to the polysaccharide monooxygenase AA13 family.</text>
</comment>
<protein>
    <submittedName>
        <fullName evidence="10">Uncharacterized protein LOC106469519</fullName>
    </submittedName>
</protein>
<feature type="chain" id="PRO_5045391063" evidence="7">
    <location>
        <begin position="22"/>
        <end position="216"/>
    </location>
</feature>
<sequence length="216" mass="24768">MNLFKEYSITIVLLLISQVWGHGRMILPPARNMLWRHGHDVPENHNDTAVYCGGLKKQWSSNVAGRCGECGDPWEEDRPRDHETGGKYAKNIIVGRYKVGKDIDVTIDLTSNHLGWFQFSLCPRNDKEDKETNECFDKHILELSDGSGTIFHIPTNKSELQFTRVKLPENVSCNYCVIRWHWFSGNRIGPCDDGEERLGCGPQETYRNCADIAIEW</sequence>
<dbReference type="Proteomes" id="UP000694941">
    <property type="component" value="Unplaced"/>
</dbReference>
<evidence type="ECO:0000256" key="6">
    <source>
        <dbReference type="ARBA" id="ARBA00034311"/>
    </source>
</evidence>
<accession>A0ABM1BNC0</accession>
<evidence type="ECO:0000313" key="9">
    <source>
        <dbReference type="Proteomes" id="UP000694941"/>
    </source>
</evidence>
<evidence type="ECO:0000256" key="3">
    <source>
        <dbReference type="ARBA" id="ARBA00023008"/>
    </source>
</evidence>
<keyword evidence="5" id="KW-0325">Glycoprotein</keyword>
<keyword evidence="4" id="KW-1015">Disulfide bond</keyword>
<proteinExistence type="inferred from homology"/>
<evidence type="ECO:0000256" key="5">
    <source>
        <dbReference type="ARBA" id="ARBA00023180"/>
    </source>
</evidence>
<evidence type="ECO:0000313" key="10">
    <source>
        <dbReference type="RefSeq" id="XP_013785471.1"/>
    </source>
</evidence>
<evidence type="ECO:0000256" key="1">
    <source>
        <dbReference type="ARBA" id="ARBA00001973"/>
    </source>
</evidence>
<dbReference type="PANTHER" id="PTHR36575:SF2">
    <property type="entry name" value="CHITIN-BINDING TYPE-4 DOMAIN-CONTAINING PROTEIN-RELATED"/>
    <property type="match status" value="1"/>
</dbReference>
<gene>
    <name evidence="10" type="primary">LOC106469519</name>
</gene>
<feature type="signal peptide" evidence="7">
    <location>
        <begin position="1"/>
        <end position="21"/>
    </location>
</feature>
<evidence type="ECO:0000256" key="2">
    <source>
        <dbReference type="ARBA" id="ARBA00022723"/>
    </source>
</evidence>
<comment type="cofactor">
    <cofactor evidence="1">
        <name>Cu(2+)</name>
        <dbReference type="ChEBI" id="CHEBI:29036"/>
    </cofactor>
</comment>
<dbReference type="InterPro" id="IPR052282">
    <property type="entry name" value="Starch-active_LPMO"/>
</dbReference>
<feature type="domain" description="Chitin-binding type-4" evidence="8">
    <location>
        <begin position="22"/>
        <end position="212"/>
    </location>
</feature>
<dbReference type="GeneID" id="106469519"/>
<reference evidence="10" key="1">
    <citation type="submission" date="2025-08" db="UniProtKB">
        <authorList>
            <consortium name="RefSeq"/>
        </authorList>
    </citation>
    <scope>IDENTIFICATION</scope>
    <source>
        <tissue evidence="10">Muscle</tissue>
    </source>
</reference>
<keyword evidence="7" id="KW-0732">Signal</keyword>
<name>A0ABM1BNC0_LIMPO</name>